<dbReference type="HOGENOM" id="CLU_2967529_0_0_1"/>
<accession>F8P1J4</accession>
<dbReference type="Proteomes" id="UP000008064">
    <property type="component" value="Unassembled WGS sequence"/>
</dbReference>
<dbReference type="KEGG" id="sla:SERLADRAFT_393928"/>
<feature type="non-terminal residue" evidence="1">
    <location>
        <position position="59"/>
    </location>
</feature>
<dbReference type="EMBL" id="GL945436">
    <property type="protein sequence ID" value="EGO23023.1"/>
    <property type="molecule type" value="Genomic_DNA"/>
</dbReference>
<evidence type="ECO:0000313" key="1">
    <source>
        <dbReference type="EMBL" id="EGO23023.1"/>
    </source>
</evidence>
<sequence length="59" mass="6606">MTWLLSYNLSSAHQVRVDLPNSGRLHIKHTKGKINQPQHFVFSSGTLPVCTHTALAKTH</sequence>
<dbReference type="RefSeq" id="XP_007320263.1">
    <property type="nucleotide sequence ID" value="XM_007320201.1"/>
</dbReference>
<name>F8P1J4_SERL9</name>
<reference evidence="1" key="1">
    <citation type="submission" date="2011-04" db="EMBL/GenBank/DDBJ databases">
        <title>Evolution of plant cell wall degrading machinery underlies the functional diversity of forest fungi.</title>
        <authorList>
            <consortium name="US DOE Joint Genome Institute (JGI-PGF)"/>
            <person name="Eastwood D.C."/>
            <person name="Floudas D."/>
            <person name="Binder M."/>
            <person name="Majcherczyk A."/>
            <person name="Schneider P."/>
            <person name="Aerts A."/>
            <person name="Asiegbu F.O."/>
            <person name="Baker S.E."/>
            <person name="Barry K."/>
            <person name="Bendiksby M."/>
            <person name="Blumentritt M."/>
            <person name="Coutinho P.M."/>
            <person name="Cullen D."/>
            <person name="Cullen D."/>
            <person name="Gathman A."/>
            <person name="Goodell B."/>
            <person name="Henrissat B."/>
            <person name="Ihrmark K."/>
            <person name="Kauserud H."/>
            <person name="Kohler A."/>
            <person name="LaButti K."/>
            <person name="Lapidus A."/>
            <person name="Lavin J.L."/>
            <person name="Lee Y.-H."/>
            <person name="Lindquist E."/>
            <person name="Lilly W."/>
            <person name="Lucas S."/>
            <person name="Morin E."/>
            <person name="Murat C."/>
            <person name="Oguiza J.A."/>
            <person name="Park J."/>
            <person name="Pisabarro A.G."/>
            <person name="Riley R."/>
            <person name="Rosling A."/>
            <person name="Salamov A."/>
            <person name="Schmidt O."/>
            <person name="Schmutz J."/>
            <person name="Skrede I."/>
            <person name="Stenlid J."/>
            <person name="Wiebenga A."/>
            <person name="Xie X."/>
            <person name="Kues U."/>
            <person name="Hibbett D.S."/>
            <person name="Hoffmeister D."/>
            <person name="Hogberg N."/>
            <person name="Martin F."/>
            <person name="Grigoriev I.V."/>
            <person name="Watkinson S.C."/>
        </authorList>
    </citation>
    <scope>NUCLEOTIDE SEQUENCE</scope>
    <source>
        <strain evidence="1">S7.9</strain>
    </source>
</reference>
<dbReference type="GeneID" id="18811643"/>
<dbReference type="AlphaFoldDB" id="F8P1J4"/>
<gene>
    <name evidence="1" type="ORF">SERLADRAFT_393928</name>
</gene>
<organism>
    <name type="scientific">Serpula lacrymans var. lacrymans (strain S7.9)</name>
    <name type="common">Dry rot fungus</name>
    <dbReference type="NCBI Taxonomy" id="578457"/>
    <lineage>
        <taxon>Eukaryota</taxon>
        <taxon>Fungi</taxon>
        <taxon>Dikarya</taxon>
        <taxon>Basidiomycota</taxon>
        <taxon>Agaricomycotina</taxon>
        <taxon>Agaricomycetes</taxon>
        <taxon>Agaricomycetidae</taxon>
        <taxon>Boletales</taxon>
        <taxon>Coniophorineae</taxon>
        <taxon>Serpulaceae</taxon>
        <taxon>Serpula</taxon>
    </lineage>
</organism>
<protein>
    <submittedName>
        <fullName evidence="1">Uncharacterized protein</fullName>
    </submittedName>
</protein>
<proteinExistence type="predicted"/>